<name>A0ABT3H741_9HYPH</name>
<dbReference type="Proteomes" id="UP001209755">
    <property type="component" value="Unassembled WGS sequence"/>
</dbReference>
<protein>
    <submittedName>
        <fullName evidence="2">Glycosyltransferase involved in cell wall biosynthesis</fullName>
    </submittedName>
</protein>
<reference evidence="3" key="1">
    <citation type="submission" date="2023-07" db="EMBL/GenBank/DDBJ databases">
        <title>Genome sequencing of Purple Non-Sulfur Bacteria from various extreme environments.</title>
        <authorList>
            <person name="Mayer M."/>
        </authorList>
    </citation>
    <scope>NUCLEOTIDE SEQUENCE [LARGE SCALE GENOMIC DNA]</scope>
    <source>
        <strain evidence="3">DSM 17935</strain>
    </source>
</reference>
<accession>A0ABT3H741</accession>
<dbReference type="PANTHER" id="PTHR22916">
    <property type="entry name" value="GLYCOSYLTRANSFERASE"/>
    <property type="match status" value="1"/>
</dbReference>
<comment type="caution">
    <text evidence="2">The sequence shown here is derived from an EMBL/GenBank/DDBJ whole genome shotgun (WGS) entry which is preliminary data.</text>
</comment>
<evidence type="ECO:0000313" key="2">
    <source>
        <dbReference type="EMBL" id="MCW2306203.1"/>
    </source>
</evidence>
<dbReference type="RefSeq" id="WP_264599864.1">
    <property type="nucleotide sequence ID" value="NZ_JAOQNS010000001.1"/>
</dbReference>
<dbReference type="InterPro" id="IPR029044">
    <property type="entry name" value="Nucleotide-diphossugar_trans"/>
</dbReference>
<gene>
    <name evidence="2" type="ORF">M2319_000519</name>
</gene>
<dbReference type="Gene3D" id="3.90.550.10">
    <property type="entry name" value="Spore Coat Polysaccharide Biosynthesis Protein SpsA, Chain A"/>
    <property type="match status" value="1"/>
</dbReference>
<dbReference type="Pfam" id="PF00535">
    <property type="entry name" value="Glycos_transf_2"/>
    <property type="match status" value="1"/>
</dbReference>
<proteinExistence type="predicted"/>
<evidence type="ECO:0000313" key="3">
    <source>
        <dbReference type="Proteomes" id="UP001209755"/>
    </source>
</evidence>
<dbReference type="EMBL" id="JAOQNS010000001">
    <property type="protein sequence ID" value="MCW2306203.1"/>
    <property type="molecule type" value="Genomic_DNA"/>
</dbReference>
<dbReference type="CDD" id="cd00761">
    <property type="entry name" value="Glyco_tranf_GTA_type"/>
    <property type="match status" value="1"/>
</dbReference>
<dbReference type="SUPFAM" id="SSF53448">
    <property type="entry name" value="Nucleotide-diphospho-sugar transferases"/>
    <property type="match status" value="1"/>
</dbReference>
<organism evidence="2 3">
    <name type="scientific">Rhodobium gokarnense</name>
    <dbReference type="NCBI Taxonomy" id="364296"/>
    <lineage>
        <taxon>Bacteria</taxon>
        <taxon>Pseudomonadati</taxon>
        <taxon>Pseudomonadota</taxon>
        <taxon>Alphaproteobacteria</taxon>
        <taxon>Hyphomicrobiales</taxon>
        <taxon>Rhodobiaceae</taxon>
        <taxon>Rhodobium</taxon>
    </lineage>
</organism>
<sequence length="304" mass="34275">MARERPPVSICIPAYRAQGFIEETLDSVLAQTWPVDIAVSVDPSDDATAQTVRKMLAGRQARVVEQPQRLGWLGNCNAALALASRDHAMLMPHDDALDPDYVATCMETLAATPRAVLAFTDIDGLNKADVLGTEPSETGPTRQRVAAMFRRHFPAIAFRGVFSRKRARHHAVPRTISGFGADSLWVLRMAVKGDIVRIPGPLYHKRFHDQTAHQPWYRALPAERDEMWIAHCVEALRTVALQRPDVLLDADLRRAWRQRLARVEVRFHTPPGLPAELDPDRPLLPQAVRVYRRIARRTPPYSWS</sequence>
<keyword evidence="3" id="KW-1185">Reference proteome</keyword>
<feature type="domain" description="Glycosyltransferase 2-like" evidence="1">
    <location>
        <begin position="9"/>
        <end position="133"/>
    </location>
</feature>
<dbReference type="InterPro" id="IPR001173">
    <property type="entry name" value="Glyco_trans_2-like"/>
</dbReference>
<dbReference type="PANTHER" id="PTHR22916:SF3">
    <property type="entry name" value="UDP-GLCNAC:BETAGAL BETA-1,3-N-ACETYLGLUCOSAMINYLTRANSFERASE-LIKE PROTEIN 1"/>
    <property type="match status" value="1"/>
</dbReference>
<evidence type="ECO:0000259" key="1">
    <source>
        <dbReference type="Pfam" id="PF00535"/>
    </source>
</evidence>